<keyword evidence="6" id="KW-1185">Reference proteome</keyword>
<dbReference type="CDD" id="cd06422">
    <property type="entry name" value="NTP_transferase_like_1"/>
    <property type="match status" value="1"/>
</dbReference>
<reference evidence="6" key="1">
    <citation type="journal article" date="2019" name="Int. J. Syst. Evol. Microbiol.">
        <title>The Global Catalogue of Microorganisms (GCM) 10K type strain sequencing project: providing services to taxonomists for standard genome sequencing and annotation.</title>
        <authorList>
            <consortium name="The Broad Institute Genomics Platform"/>
            <consortium name="The Broad Institute Genome Sequencing Center for Infectious Disease"/>
            <person name="Wu L."/>
            <person name="Ma J."/>
        </authorList>
    </citation>
    <scope>NUCLEOTIDE SEQUENCE [LARGE SCALE GENOMIC DNA]</scope>
    <source>
        <strain evidence="6">CCUG 60524</strain>
    </source>
</reference>
<evidence type="ECO:0000256" key="3">
    <source>
        <dbReference type="ARBA" id="ARBA00022842"/>
    </source>
</evidence>
<evidence type="ECO:0000313" key="5">
    <source>
        <dbReference type="EMBL" id="MFD0982283.1"/>
    </source>
</evidence>
<evidence type="ECO:0000256" key="2">
    <source>
        <dbReference type="ARBA" id="ARBA00022695"/>
    </source>
</evidence>
<protein>
    <submittedName>
        <fullName evidence="5">Nucleotidyltransferase family protein</fullName>
    </submittedName>
</protein>
<feature type="domain" description="MobA-like NTP transferase" evidence="4">
    <location>
        <begin position="10"/>
        <end position="131"/>
    </location>
</feature>
<keyword evidence="3" id="KW-0460">Magnesium</keyword>
<dbReference type="SUPFAM" id="SSF53448">
    <property type="entry name" value="Nucleotide-diphospho-sugar transferases"/>
    <property type="match status" value="1"/>
</dbReference>
<dbReference type="Gene3D" id="3.90.550.10">
    <property type="entry name" value="Spore Coat Polysaccharide Biosynthesis Protein SpsA, Chain A"/>
    <property type="match status" value="1"/>
</dbReference>
<dbReference type="InterPro" id="IPR029044">
    <property type="entry name" value="Nucleotide-diphossugar_trans"/>
</dbReference>
<dbReference type="PANTHER" id="PTHR43584">
    <property type="entry name" value="NUCLEOTIDYL TRANSFERASE"/>
    <property type="match status" value="1"/>
</dbReference>
<dbReference type="InterPro" id="IPR025877">
    <property type="entry name" value="MobA-like_NTP_Trfase"/>
</dbReference>
<evidence type="ECO:0000313" key="6">
    <source>
        <dbReference type="Proteomes" id="UP001597108"/>
    </source>
</evidence>
<dbReference type="Pfam" id="PF12804">
    <property type="entry name" value="NTP_transf_3"/>
    <property type="match status" value="1"/>
</dbReference>
<dbReference type="RefSeq" id="WP_386077996.1">
    <property type="nucleotide sequence ID" value="NZ_JBHTJT010000051.1"/>
</dbReference>
<dbReference type="EMBL" id="JBHTJT010000051">
    <property type="protein sequence ID" value="MFD0982283.1"/>
    <property type="molecule type" value="Genomic_DNA"/>
</dbReference>
<comment type="caution">
    <text evidence="5">The sequence shown here is derived from an EMBL/GenBank/DDBJ whole genome shotgun (WGS) entry which is preliminary data.</text>
</comment>
<dbReference type="PANTHER" id="PTHR43584:SF8">
    <property type="entry name" value="N-ACETYLMURAMATE ALPHA-1-PHOSPHATE URIDYLYLTRANSFERASE"/>
    <property type="match status" value="1"/>
</dbReference>
<evidence type="ECO:0000259" key="4">
    <source>
        <dbReference type="Pfam" id="PF12804"/>
    </source>
</evidence>
<keyword evidence="2" id="KW-0548">Nucleotidyltransferase</keyword>
<sequence length="232" mass="25025">MRDMPDAVMLFAAGFGTRMGELTRTRPKPLLPVAGRSLLDHALDLVEAAGPSRRVVNTHYLADQIATHLADRPGLDISHEAPEILETGGGLRKALPLLGNGPVFTLNTDAIWTGANPFDTLRAAWQPERMDGLLLLVRPESAHGHAGKGDFLQGEDGRIRRGPGAIYTGAQILRTDMLHEIPETAFSLNLLWDRMLARGRLHGVLHSGAWCDVGRPESIATAEALLAEAADA</sequence>
<accession>A0ABW3IVU4</accession>
<dbReference type="InterPro" id="IPR050065">
    <property type="entry name" value="GlmU-like"/>
</dbReference>
<evidence type="ECO:0000256" key="1">
    <source>
        <dbReference type="ARBA" id="ARBA00022679"/>
    </source>
</evidence>
<dbReference type="Proteomes" id="UP001597108">
    <property type="component" value="Unassembled WGS sequence"/>
</dbReference>
<proteinExistence type="predicted"/>
<gene>
    <name evidence="5" type="ORF">ACFQ2S_21830</name>
</gene>
<organism evidence="5 6">
    <name type="scientific">Tropicimonas aquimaris</name>
    <dbReference type="NCBI Taxonomy" id="914152"/>
    <lineage>
        <taxon>Bacteria</taxon>
        <taxon>Pseudomonadati</taxon>
        <taxon>Pseudomonadota</taxon>
        <taxon>Alphaproteobacteria</taxon>
        <taxon>Rhodobacterales</taxon>
        <taxon>Roseobacteraceae</taxon>
        <taxon>Tropicimonas</taxon>
    </lineage>
</organism>
<keyword evidence="1" id="KW-0808">Transferase</keyword>
<name>A0ABW3IVU4_9RHOB</name>